<reference evidence="2" key="2">
    <citation type="journal article" date="2019" name="Genome Biol. Evol.">
        <title>Day and night: Metabolic profiles and evolutionary relationships of six axenic non-marine cyanobacteria.</title>
        <authorList>
            <person name="Will S.E."/>
            <person name="Henke P."/>
            <person name="Boedeker C."/>
            <person name="Huang S."/>
            <person name="Brinkmann H."/>
            <person name="Rohde M."/>
            <person name="Jarek M."/>
            <person name="Friedl T."/>
            <person name="Seufert S."/>
            <person name="Schumacher M."/>
            <person name="Overmann J."/>
            <person name="Neumann-Schaal M."/>
            <person name="Petersen J."/>
        </authorList>
    </citation>
    <scope>NUCLEOTIDE SEQUENCE [LARGE SCALE GENOMIC DNA]</scope>
    <source>
        <strain evidence="2">PCC 7102</strain>
    </source>
</reference>
<dbReference type="RefSeq" id="WP_127079247.1">
    <property type="nucleotide sequence ID" value="NZ_RSCL01000002.1"/>
</dbReference>
<protein>
    <submittedName>
        <fullName evidence="2">Uncharacterized protein</fullName>
    </submittedName>
</protein>
<evidence type="ECO:0000256" key="1">
    <source>
        <dbReference type="SAM" id="SignalP"/>
    </source>
</evidence>
<accession>A0A3S1CJI7</accession>
<gene>
    <name evidence="2" type="ORF">DSM106972_008730</name>
</gene>
<sequence>MLKKSLVLGVLAAMTMAPAAFANDQVQGNTTVTDINVGVVGNGNRTSVDNTTNVGQYQTKYESRRGSRYNRRSCRPSGNQVQGNVTDTAISTGVVGNYNRTRVSNVTNVNQVQSAGCY</sequence>
<dbReference type="Proteomes" id="UP000271624">
    <property type="component" value="Unassembled WGS sequence"/>
</dbReference>
<comment type="caution">
    <text evidence="2">The sequence shown here is derived from an EMBL/GenBank/DDBJ whole genome shotgun (WGS) entry which is preliminary data.</text>
</comment>
<evidence type="ECO:0000313" key="2">
    <source>
        <dbReference type="EMBL" id="RUT08820.1"/>
    </source>
</evidence>
<organism evidence="2 3">
    <name type="scientific">Dulcicalothrix desertica PCC 7102</name>
    <dbReference type="NCBI Taxonomy" id="232991"/>
    <lineage>
        <taxon>Bacteria</taxon>
        <taxon>Bacillati</taxon>
        <taxon>Cyanobacteriota</taxon>
        <taxon>Cyanophyceae</taxon>
        <taxon>Nostocales</taxon>
        <taxon>Calotrichaceae</taxon>
        <taxon>Dulcicalothrix</taxon>
    </lineage>
</organism>
<dbReference type="EMBL" id="RSCL01000002">
    <property type="protein sequence ID" value="RUT08820.1"/>
    <property type="molecule type" value="Genomic_DNA"/>
</dbReference>
<keyword evidence="1" id="KW-0732">Signal</keyword>
<dbReference type="AlphaFoldDB" id="A0A3S1CJI7"/>
<proteinExistence type="predicted"/>
<evidence type="ECO:0000313" key="3">
    <source>
        <dbReference type="Proteomes" id="UP000271624"/>
    </source>
</evidence>
<feature type="signal peptide" evidence="1">
    <location>
        <begin position="1"/>
        <end position="22"/>
    </location>
</feature>
<name>A0A3S1CJI7_9CYAN</name>
<reference evidence="2" key="1">
    <citation type="submission" date="2018-12" db="EMBL/GenBank/DDBJ databases">
        <authorList>
            <person name="Will S."/>
            <person name="Neumann-Schaal M."/>
            <person name="Henke P."/>
        </authorList>
    </citation>
    <scope>NUCLEOTIDE SEQUENCE</scope>
    <source>
        <strain evidence="2">PCC 7102</strain>
    </source>
</reference>
<feature type="chain" id="PRO_5030082997" evidence="1">
    <location>
        <begin position="23"/>
        <end position="118"/>
    </location>
</feature>
<keyword evidence="3" id="KW-1185">Reference proteome</keyword>